<sequence>MLGGIHIACSLGVPCAGTRLLFRNLFLGVVRGSTGVHAEGCFRILSDSASFAGVVSGPTLVVGRGVTLFRCFAVLYSRSSLPDGGGGSLYTVRIEHKSSCTLFEFIAYLIGLNSNPFGSSNLWVAVRPSGSLAGVRGGPSVSCRRVLLLLLGARATSVVGRFARAEVGFVVGLCVCVGVSQRLREPTCGVAFTGAGLLPVDTVEESLLVVLTEVPSRTILPCGCLVVRFQVSCLYQRDRLCVHVV</sequence>
<keyword evidence="2" id="KW-1185">Reference proteome</keyword>
<dbReference type="EMBL" id="NMUH01003019">
    <property type="protein sequence ID" value="MQM03357.1"/>
    <property type="molecule type" value="Genomic_DNA"/>
</dbReference>
<reference evidence="1" key="1">
    <citation type="submission" date="2017-07" db="EMBL/GenBank/DDBJ databases">
        <title>Taro Niue Genome Assembly and Annotation.</title>
        <authorList>
            <person name="Atibalentja N."/>
            <person name="Keating K."/>
            <person name="Fields C.J."/>
        </authorList>
    </citation>
    <scope>NUCLEOTIDE SEQUENCE</scope>
    <source>
        <strain evidence="1">Niue_2</strain>
        <tissue evidence="1">Leaf</tissue>
    </source>
</reference>
<evidence type="ECO:0000313" key="1">
    <source>
        <dbReference type="EMBL" id="MQM03357.1"/>
    </source>
</evidence>
<proteinExistence type="predicted"/>
<evidence type="ECO:0000313" key="2">
    <source>
        <dbReference type="Proteomes" id="UP000652761"/>
    </source>
</evidence>
<protein>
    <submittedName>
        <fullName evidence="1">Uncharacterized protein</fullName>
    </submittedName>
</protein>
<gene>
    <name evidence="1" type="ORF">Taro_036136</name>
</gene>
<name>A0A843W7L7_COLES</name>
<dbReference type="AlphaFoldDB" id="A0A843W7L7"/>
<accession>A0A843W7L7</accession>
<comment type="caution">
    <text evidence="1">The sequence shown here is derived from an EMBL/GenBank/DDBJ whole genome shotgun (WGS) entry which is preliminary data.</text>
</comment>
<organism evidence="1 2">
    <name type="scientific">Colocasia esculenta</name>
    <name type="common">Wild taro</name>
    <name type="synonym">Arum esculentum</name>
    <dbReference type="NCBI Taxonomy" id="4460"/>
    <lineage>
        <taxon>Eukaryota</taxon>
        <taxon>Viridiplantae</taxon>
        <taxon>Streptophyta</taxon>
        <taxon>Embryophyta</taxon>
        <taxon>Tracheophyta</taxon>
        <taxon>Spermatophyta</taxon>
        <taxon>Magnoliopsida</taxon>
        <taxon>Liliopsida</taxon>
        <taxon>Araceae</taxon>
        <taxon>Aroideae</taxon>
        <taxon>Colocasieae</taxon>
        <taxon>Colocasia</taxon>
    </lineage>
</organism>
<dbReference type="Proteomes" id="UP000652761">
    <property type="component" value="Unassembled WGS sequence"/>
</dbReference>